<keyword evidence="1" id="KW-0472">Membrane</keyword>
<protein>
    <submittedName>
        <fullName evidence="2">Uncharacterized protein</fullName>
    </submittedName>
</protein>
<proteinExistence type="predicted"/>
<dbReference type="EMBL" id="MHRP01000004">
    <property type="protein sequence ID" value="OHA27862.1"/>
    <property type="molecule type" value="Genomic_DNA"/>
</dbReference>
<name>A0A1G2MXX1_9BACT</name>
<accession>A0A1G2MXX1</accession>
<keyword evidence="1" id="KW-1133">Transmembrane helix</keyword>
<keyword evidence="1" id="KW-0812">Transmembrane</keyword>
<feature type="transmembrane region" description="Helical" evidence="1">
    <location>
        <begin position="43"/>
        <end position="62"/>
    </location>
</feature>
<comment type="caution">
    <text evidence="2">The sequence shown here is derived from an EMBL/GenBank/DDBJ whole genome shotgun (WGS) entry which is preliminary data.</text>
</comment>
<dbReference type="Proteomes" id="UP000177943">
    <property type="component" value="Unassembled WGS sequence"/>
</dbReference>
<gene>
    <name evidence="2" type="ORF">A3D56_01435</name>
</gene>
<feature type="transmembrane region" description="Helical" evidence="1">
    <location>
        <begin position="7"/>
        <end position="31"/>
    </location>
</feature>
<dbReference type="AlphaFoldDB" id="A0A1G2MXX1"/>
<organism evidence="2 3">
    <name type="scientific">Candidatus Taylorbacteria bacterium RIFCSPHIGHO2_02_FULL_45_35</name>
    <dbReference type="NCBI Taxonomy" id="1802311"/>
    <lineage>
        <taxon>Bacteria</taxon>
        <taxon>Candidatus Tayloriibacteriota</taxon>
    </lineage>
</organism>
<evidence type="ECO:0000313" key="3">
    <source>
        <dbReference type="Proteomes" id="UP000177943"/>
    </source>
</evidence>
<evidence type="ECO:0000256" key="1">
    <source>
        <dbReference type="SAM" id="Phobius"/>
    </source>
</evidence>
<sequence>MIPRQTIGGCVFFVLTIVCSVIGIVFYSIAVHCAKKQTTFEDFETGAFIAVILAIAFHLLSGQDGNAKSHWRLWNTNIKVTAAITNGNNVVVTVIIPNGKINLYSFPKNEVESLEVGKYHTVAGKNILAKPTLVVSE</sequence>
<evidence type="ECO:0000313" key="2">
    <source>
        <dbReference type="EMBL" id="OHA27862.1"/>
    </source>
</evidence>
<reference evidence="2 3" key="1">
    <citation type="journal article" date="2016" name="Nat. Commun.">
        <title>Thousands of microbial genomes shed light on interconnected biogeochemical processes in an aquifer system.</title>
        <authorList>
            <person name="Anantharaman K."/>
            <person name="Brown C.T."/>
            <person name="Hug L.A."/>
            <person name="Sharon I."/>
            <person name="Castelle C.J."/>
            <person name="Probst A.J."/>
            <person name="Thomas B.C."/>
            <person name="Singh A."/>
            <person name="Wilkins M.J."/>
            <person name="Karaoz U."/>
            <person name="Brodie E.L."/>
            <person name="Williams K.H."/>
            <person name="Hubbard S.S."/>
            <person name="Banfield J.F."/>
        </authorList>
    </citation>
    <scope>NUCLEOTIDE SEQUENCE [LARGE SCALE GENOMIC DNA]</scope>
</reference>